<feature type="transmembrane region" description="Helical" evidence="1">
    <location>
        <begin position="12"/>
        <end position="39"/>
    </location>
</feature>
<evidence type="ECO:0000313" key="3">
    <source>
        <dbReference type="Proteomes" id="UP000276133"/>
    </source>
</evidence>
<name>A0A3M7PN67_BRAPC</name>
<keyword evidence="3" id="KW-1185">Reference proteome</keyword>
<sequence length="139" mass="16472">MARASRSATTWWAIFFRTITPFSMTLIAYICLSALALIFELIQLLKWAHYSLTIIRSILDYSFPFLNSFSETNIKKIQFQIDILSHSVQLVVRLVEEYRDGFESRYMQLHNGSFRSSYLFPCDFQLKNDLKNFKLFIFI</sequence>
<keyword evidence="1" id="KW-0812">Transmembrane</keyword>
<protein>
    <submittedName>
        <fullName evidence="2">Uncharacterized protein</fullName>
    </submittedName>
</protein>
<comment type="caution">
    <text evidence="2">The sequence shown here is derived from an EMBL/GenBank/DDBJ whole genome shotgun (WGS) entry which is preliminary data.</text>
</comment>
<keyword evidence="1" id="KW-0472">Membrane</keyword>
<organism evidence="2 3">
    <name type="scientific">Brachionus plicatilis</name>
    <name type="common">Marine rotifer</name>
    <name type="synonym">Brachionus muelleri</name>
    <dbReference type="NCBI Taxonomy" id="10195"/>
    <lineage>
        <taxon>Eukaryota</taxon>
        <taxon>Metazoa</taxon>
        <taxon>Spiralia</taxon>
        <taxon>Gnathifera</taxon>
        <taxon>Rotifera</taxon>
        <taxon>Eurotatoria</taxon>
        <taxon>Monogononta</taxon>
        <taxon>Pseudotrocha</taxon>
        <taxon>Ploima</taxon>
        <taxon>Brachionidae</taxon>
        <taxon>Brachionus</taxon>
    </lineage>
</organism>
<proteinExistence type="predicted"/>
<dbReference type="Proteomes" id="UP000276133">
    <property type="component" value="Unassembled WGS sequence"/>
</dbReference>
<evidence type="ECO:0000313" key="2">
    <source>
        <dbReference type="EMBL" id="RNA00429.1"/>
    </source>
</evidence>
<dbReference type="EMBL" id="REGN01009768">
    <property type="protein sequence ID" value="RNA00429.1"/>
    <property type="molecule type" value="Genomic_DNA"/>
</dbReference>
<dbReference type="AlphaFoldDB" id="A0A3M7PN67"/>
<accession>A0A3M7PN67</accession>
<keyword evidence="1" id="KW-1133">Transmembrane helix</keyword>
<reference evidence="2 3" key="1">
    <citation type="journal article" date="2018" name="Sci. Rep.">
        <title>Genomic signatures of local adaptation to the degree of environmental predictability in rotifers.</title>
        <authorList>
            <person name="Franch-Gras L."/>
            <person name="Hahn C."/>
            <person name="Garcia-Roger E.M."/>
            <person name="Carmona M.J."/>
            <person name="Serra M."/>
            <person name="Gomez A."/>
        </authorList>
    </citation>
    <scope>NUCLEOTIDE SEQUENCE [LARGE SCALE GENOMIC DNA]</scope>
    <source>
        <strain evidence="2">HYR1</strain>
    </source>
</reference>
<gene>
    <name evidence="2" type="ORF">BpHYR1_011061</name>
</gene>
<evidence type="ECO:0000256" key="1">
    <source>
        <dbReference type="SAM" id="Phobius"/>
    </source>
</evidence>